<protein>
    <submittedName>
        <fullName evidence="2">Uncharacterized protein</fullName>
    </submittedName>
</protein>
<feature type="region of interest" description="Disordered" evidence="1">
    <location>
        <begin position="1"/>
        <end position="50"/>
    </location>
</feature>
<evidence type="ECO:0000313" key="2">
    <source>
        <dbReference type="EMBL" id="GBP05347.1"/>
    </source>
</evidence>
<dbReference type="EMBL" id="BGZK01003891">
    <property type="protein sequence ID" value="GBP05347.1"/>
    <property type="molecule type" value="Genomic_DNA"/>
</dbReference>
<evidence type="ECO:0000256" key="1">
    <source>
        <dbReference type="SAM" id="MobiDB-lite"/>
    </source>
</evidence>
<keyword evidence="3" id="KW-1185">Reference proteome</keyword>
<sequence length="105" mass="10861">MDQPQGKSSLAKNKRNSGSVSSGSSGGGGGNGSSSGGSGGGGCSNIRRRNSVDSIDFKKAANSTMDHQKFATPQKDINLSMITSNNSESDQQNSDRVVNDKEIIH</sequence>
<feature type="compositionally biased region" description="Low complexity" evidence="1">
    <location>
        <begin position="84"/>
        <end position="95"/>
    </location>
</feature>
<comment type="caution">
    <text evidence="2">The sequence shown here is derived from an EMBL/GenBank/DDBJ whole genome shotgun (WGS) entry which is preliminary data.</text>
</comment>
<organism evidence="2 3">
    <name type="scientific">Eumeta variegata</name>
    <name type="common">Bagworm moth</name>
    <name type="synonym">Eumeta japonica</name>
    <dbReference type="NCBI Taxonomy" id="151549"/>
    <lineage>
        <taxon>Eukaryota</taxon>
        <taxon>Metazoa</taxon>
        <taxon>Ecdysozoa</taxon>
        <taxon>Arthropoda</taxon>
        <taxon>Hexapoda</taxon>
        <taxon>Insecta</taxon>
        <taxon>Pterygota</taxon>
        <taxon>Neoptera</taxon>
        <taxon>Endopterygota</taxon>
        <taxon>Lepidoptera</taxon>
        <taxon>Glossata</taxon>
        <taxon>Ditrysia</taxon>
        <taxon>Tineoidea</taxon>
        <taxon>Psychidae</taxon>
        <taxon>Oiketicinae</taxon>
        <taxon>Eumeta</taxon>
    </lineage>
</organism>
<gene>
    <name evidence="2" type="ORF">EVAR_69899_1</name>
</gene>
<dbReference type="AlphaFoldDB" id="A0A4C1SVJ1"/>
<feature type="compositionally biased region" description="Gly residues" evidence="1">
    <location>
        <begin position="24"/>
        <end position="43"/>
    </location>
</feature>
<evidence type="ECO:0000313" key="3">
    <source>
        <dbReference type="Proteomes" id="UP000299102"/>
    </source>
</evidence>
<accession>A0A4C1SVJ1</accession>
<name>A0A4C1SVJ1_EUMVA</name>
<proteinExistence type="predicted"/>
<feature type="compositionally biased region" description="Polar residues" evidence="1">
    <location>
        <begin position="1"/>
        <end position="11"/>
    </location>
</feature>
<dbReference type="Proteomes" id="UP000299102">
    <property type="component" value="Unassembled WGS sequence"/>
</dbReference>
<feature type="region of interest" description="Disordered" evidence="1">
    <location>
        <begin position="63"/>
        <end position="105"/>
    </location>
</feature>
<reference evidence="2 3" key="1">
    <citation type="journal article" date="2019" name="Commun. Biol.">
        <title>The bagworm genome reveals a unique fibroin gene that provides high tensile strength.</title>
        <authorList>
            <person name="Kono N."/>
            <person name="Nakamura H."/>
            <person name="Ohtoshi R."/>
            <person name="Tomita M."/>
            <person name="Numata K."/>
            <person name="Arakawa K."/>
        </authorList>
    </citation>
    <scope>NUCLEOTIDE SEQUENCE [LARGE SCALE GENOMIC DNA]</scope>
</reference>